<feature type="transmembrane region" description="Helical" evidence="1">
    <location>
        <begin position="21"/>
        <end position="39"/>
    </location>
</feature>
<evidence type="ECO:0000256" key="1">
    <source>
        <dbReference type="SAM" id="Phobius"/>
    </source>
</evidence>
<keyword evidence="3" id="KW-1185">Reference proteome</keyword>
<reference evidence="2 3" key="1">
    <citation type="submission" date="2019-02" db="EMBL/GenBank/DDBJ databases">
        <title>Deep-cultivation of Planctomycetes and their phenomic and genomic characterization uncovers novel biology.</title>
        <authorList>
            <person name="Wiegand S."/>
            <person name="Jogler M."/>
            <person name="Boedeker C."/>
            <person name="Pinto D."/>
            <person name="Vollmers J."/>
            <person name="Rivas-Marin E."/>
            <person name="Kohn T."/>
            <person name="Peeters S.H."/>
            <person name="Heuer A."/>
            <person name="Rast P."/>
            <person name="Oberbeckmann S."/>
            <person name="Bunk B."/>
            <person name="Jeske O."/>
            <person name="Meyerdierks A."/>
            <person name="Storesund J.E."/>
            <person name="Kallscheuer N."/>
            <person name="Luecker S."/>
            <person name="Lage O.M."/>
            <person name="Pohl T."/>
            <person name="Merkel B.J."/>
            <person name="Hornburger P."/>
            <person name="Mueller R.-W."/>
            <person name="Bruemmer F."/>
            <person name="Labrenz M."/>
            <person name="Spormann A.M."/>
            <person name="Op den Camp H."/>
            <person name="Overmann J."/>
            <person name="Amann R."/>
            <person name="Jetten M.S.M."/>
            <person name="Mascher T."/>
            <person name="Medema M.H."/>
            <person name="Devos D.P."/>
            <person name="Kaster A.-K."/>
            <person name="Ovreas L."/>
            <person name="Rohde M."/>
            <person name="Galperin M.Y."/>
            <person name="Jogler C."/>
        </authorList>
    </citation>
    <scope>NUCLEOTIDE SEQUENCE [LARGE SCALE GENOMIC DNA]</scope>
    <source>
        <strain evidence="2 3">KS4</strain>
    </source>
</reference>
<keyword evidence="1" id="KW-0812">Transmembrane</keyword>
<proteinExistence type="predicted"/>
<organism evidence="2 3">
    <name type="scientific">Poriferisphaera corsica</name>
    <dbReference type="NCBI Taxonomy" id="2528020"/>
    <lineage>
        <taxon>Bacteria</taxon>
        <taxon>Pseudomonadati</taxon>
        <taxon>Planctomycetota</taxon>
        <taxon>Phycisphaerae</taxon>
        <taxon>Phycisphaerales</taxon>
        <taxon>Phycisphaeraceae</taxon>
        <taxon>Poriferisphaera</taxon>
    </lineage>
</organism>
<keyword evidence="1" id="KW-0472">Membrane</keyword>
<sequence length="41" mass="4268">MLGRHVSWKNVGKELISKAGVYAGFLFAGCLVILGAFGAEG</sequence>
<keyword evidence="1" id="KW-1133">Transmembrane helix</keyword>
<name>A0A517YWC7_9BACT</name>
<evidence type="ECO:0000313" key="3">
    <source>
        <dbReference type="Proteomes" id="UP000317369"/>
    </source>
</evidence>
<evidence type="ECO:0000313" key="2">
    <source>
        <dbReference type="EMBL" id="QDU34502.1"/>
    </source>
</evidence>
<dbReference type="Proteomes" id="UP000317369">
    <property type="component" value="Chromosome"/>
</dbReference>
<dbReference type="PROSITE" id="PS51257">
    <property type="entry name" value="PROKAR_LIPOPROTEIN"/>
    <property type="match status" value="1"/>
</dbReference>
<dbReference type="KEGG" id="pcor:KS4_25720"/>
<protein>
    <submittedName>
        <fullName evidence="2">Uncharacterized protein</fullName>
    </submittedName>
</protein>
<dbReference type="AlphaFoldDB" id="A0A517YWC7"/>
<gene>
    <name evidence="2" type="ORF">KS4_25720</name>
</gene>
<accession>A0A517YWC7</accession>
<dbReference type="EMBL" id="CP036425">
    <property type="protein sequence ID" value="QDU34502.1"/>
    <property type="molecule type" value="Genomic_DNA"/>
</dbReference>